<evidence type="ECO:0000313" key="1">
    <source>
        <dbReference type="EMBL" id="KKN62619.1"/>
    </source>
</evidence>
<reference evidence="1" key="1">
    <citation type="journal article" date="2015" name="Nature">
        <title>Complex archaea that bridge the gap between prokaryotes and eukaryotes.</title>
        <authorList>
            <person name="Spang A."/>
            <person name="Saw J.H."/>
            <person name="Jorgensen S.L."/>
            <person name="Zaremba-Niedzwiedzka K."/>
            <person name="Martijn J."/>
            <person name="Lind A.E."/>
            <person name="van Eijk R."/>
            <person name="Schleper C."/>
            <person name="Guy L."/>
            <person name="Ettema T.J."/>
        </authorList>
    </citation>
    <scope>NUCLEOTIDE SEQUENCE</scope>
</reference>
<organism evidence="1">
    <name type="scientific">marine sediment metagenome</name>
    <dbReference type="NCBI Taxonomy" id="412755"/>
    <lineage>
        <taxon>unclassified sequences</taxon>
        <taxon>metagenomes</taxon>
        <taxon>ecological metagenomes</taxon>
    </lineage>
</organism>
<dbReference type="EMBL" id="LAZR01000618">
    <property type="protein sequence ID" value="KKN62619.1"/>
    <property type="molecule type" value="Genomic_DNA"/>
</dbReference>
<proteinExistence type="predicted"/>
<gene>
    <name evidence="1" type="ORF">LCGC14_0510300</name>
</gene>
<dbReference type="AlphaFoldDB" id="A0A0F9S690"/>
<sequence>MEVDPDSKYEDGSEDETSEPLYGWYKCLECGHTKEID</sequence>
<protein>
    <submittedName>
        <fullName evidence="1">Uncharacterized protein</fullName>
    </submittedName>
</protein>
<name>A0A0F9S690_9ZZZZ</name>
<comment type="caution">
    <text evidence="1">The sequence shown here is derived from an EMBL/GenBank/DDBJ whole genome shotgun (WGS) entry which is preliminary data.</text>
</comment>
<accession>A0A0F9S690</accession>